<protein>
    <submittedName>
        <fullName evidence="1">DUF5062 domain-containing protein</fullName>
    </submittedName>
</protein>
<dbReference type="OrthoDB" id="8547747at2"/>
<evidence type="ECO:0000313" key="2">
    <source>
        <dbReference type="Proteomes" id="UP000254326"/>
    </source>
</evidence>
<dbReference type="Proteomes" id="UP000254326">
    <property type="component" value="Unassembled WGS sequence"/>
</dbReference>
<dbReference type="InterPro" id="IPR038316">
    <property type="entry name" value="DUF5062_sf"/>
</dbReference>
<reference evidence="1 2" key="1">
    <citation type="submission" date="2018-06" db="EMBL/GenBank/DDBJ databases">
        <title>Marinomonas sp. YLB-05 draft genome sequence.</title>
        <authorList>
            <person name="Yu L."/>
            <person name="Tang X."/>
        </authorList>
    </citation>
    <scope>NUCLEOTIDE SEQUENCE [LARGE SCALE GENOMIC DNA]</scope>
    <source>
        <strain evidence="1 2">YLB-05</strain>
    </source>
</reference>
<evidence type="ECO:0000313" key="1">
    <source>
        <dbReference type="EMBL" id="RDL43207.1"/>
    </source>
</evidence>
<name>A0A370U600_9GAMM</name>
<organism evidence="1 2">
    <name type="scientific">Marinomonas piezotolerans</name>
    <dbReference type="NCBI Taxonomy" id="2213058"/>
    <lineage>
        <taxon>Bacteria</taxon>
        <taxon>Pseudomonadati</taxon>
        <taxon>Pseudomonadota</taxon>
        <taxon>Gammaproteobacteria</taxon>
        <taxon>Oceanospirillales</taxon>
        <taxon>Oceanospirillaceae</taxon>
        <taxon>Marinomonas</taxon>
    </lineage>
</organism>
<proteinExistence type="predicted"/>
<dbReference type="EMBL" id="QKRA01000009">
    <property type="protein sequence ID" value="RDL43207.1"/>
    <property type="molecule type" value="Genomic_DNA"/>
</dbReference>
<comment type="caution">
    <text evidence="1">The sequence shown here is derived from an EMBL/GenBank/DDBJ whole genome shotgun (WGS) entry which is preliminary data.</text>
</comment>
<dbReference type="RefSeq" id="WP_115469158.1">
    <property type="nucleotide sequence ID" value="NZ_QKRA01000009.1"/>
</dbReference>
<accession>A0A370U600</accession>
<dbReference type="InterPro" id="IPR032036">
    <property type="entry name" value="DUF5062"/>
</dbReference>
<sequence length="88" mass="9978">MKKLKNEAQLVKKALQVGESYAKNRGYAEFSRTTSANAKIEALYRLLVKDNLVVALPPDKEDIPSMKHKLAIWIDKMLPADHELKQVS</sequence>
<dbReference type="AlphaFoldDB" id="A0A370U600"/>
<dbReference type="Gene3D" id="1.20.120.1930">
    <property type="entry name" value="Uncharacterised protein PF16691, DUF5062"/>
    <property type="match status" value="1"/>
</dbReference>
<gene>
    <name evidence="1" type="ORF">DN730_16030</name>
</gene>
<keyword evidence="2" id="KW-1185">Reference proteome</keyword>
<dbReference type="Pfam" id="PF16691">
    <property type="entry name" value="DUF5062"/>
    <property type="match status" value="1"/>
</dbReference>